<comment type="caution">
    <text evidence="2">The sequence shown here is derived from an EMBL/GenBank/DDBJ whole genome shotgun (WGS) entry which is preliminary data.</text>
</comment>
<reference evidence="2" key="1">
    <citation type="submission" date="2022-01" db="EMBL/GenBank/DDBJ databases">
        <title>Novel bile acid biosynthetic pathways are enriched in the microbiome of centenarians.</title>
        <authorList>
            <person name="Sato Y."/>
            <person name="Atarashi K."/>
            <person name="Plichta R.D."/>
            <person name="Arai Y."/>
            <person name="Sasajima S."/>
            <person name="Kearney M.S."/>
            <person name="Suda W."/>
            <person name="Takeshita K."/>
            <person name="Sasaki T."/>
            <person name="Okamoto S."/>
            <person name="Skelly N.A."/>
            <person name="Okamura Y."/>
            <person name="Vlamakis H."/>
            <person name="Li Y."/>
            <person name="Tanoue T."/>
            <person name="Takei H."/>
            <person name="Nittono H."/>
            <person name="Narushima S."/>
            <person name="Irie J."/>
            <person name="Itoh H."/>
            <person name="Moriya K."/>
            <person name="Sugiura Y."/>
            <person name="Suematsu M."/>
            <person name="Moritoki N."/>
            <person name="Shibata S."/>
            <person name="Littman R.D."/>
            <person name="Fischbach A.M."/>
            <person name="Uwamino Y."/>
            <person name="Inoue T."/>
            <person name="Honda A."/>
            <person name="Hattori M."/>
            <person name="Murai T."/>
            <person name="Xavier J.R."/>
            <person name="Hirose N."/>
            <person name="Honda K."/>
        </authorList>
    </citation>
    <scope>NUCLEOTIDE SEQUENCE</scope>
    <source>
        <strain evidence="2">CE91-St55</strain>
    </source>
</reference>
<keyword evidence="1" id="KW-0472">Membrane</keyword>
<dbReference type="Proteomes" id="UP001055091">
    <property type="component" value="Unassembled WGS sequence"/>
</dbReference>
<keyword evidence="1" id="KW-1133">Transmembrane helix</keyword>
<evidence type="ECO:0000313" key="3">
    <source>
        <dbReference type="Proteomes" id="UP001055091"/>
    </source>
</evidence>
<name>A0AA37JRW6_9FIRM</name>
<proteinExistence type="predicted"/>
<feature type="transmembrane region" description="Helical" evidence="1">
    <location>
        <begin position="73"/>
        <end position="93"/>
    </location>
</feature>
<sequence>MWDGSSGIKWAIESSSFATLSTIKFLKLPEGVSNMTPMGTFAILSAIFSRIFCKIVKEIRWDRRDDLHVRNVLMHWQSAAIPASITVFLVVAVPE</sequence>
<dbReference type="EMBL" id="BQNJ01000002">
    <property type="protein sequence ID" value="GKH04011.1"/>
    <property type="molecule type" value="Genomic_DNA"/>
</dbReference>
<keyword evidence="1" id="KW-0812">Transmembrane</keyword>
<protein>
    <submittedName>
        <fullName evidence="2">Uncharacterized protein</fullName>
    </submittedName>
</protein>
<feature type="transmembrane region" description="Helical" evidence="1">
    <location>
        <begin position="35"/>
        <end position="53"/>
    </location>
</feature>
<organism evidence="2 3">
    <name type="scientific">Hungatella hathewayi</name>
    <dbReference type="NCBI Taxonomy" id="154046"/>
    <lineage>
        <taxon>Bacteria</taxon>
        <taxon>Bacillati</taxon>
        <taxon>Bacillota</taxon>
        <taxon>Clostridia</taxon>
        <taxon>Lachnospirales</taxon>
        <taxon>Lachnospiraceae</taxon>
        <taxon>Hungatella</taxon>
    </lineage>
</organism>
<dbReference type="AlphaFoldDB" id="A0AA37JRW6"/>
<accession>A0AA37JRW6</accession>
<evidence type="ECO:0000313" key="2">
    <source>
        <dbReference type="EMBL" id="GKH04011.1"/>
    </source>
</evidence>
<evidence type="ECO:0000256" key="1">
    <source>
        <dbReference type="SAM" id="Phobius"/>
    </source>
</evidence>
<gene>
    <name evidence="2" type="ORF">CE91St55_59920</name>
</gene>